<dbReference type="EMBL" id="ML978137">
    <property type="protein sequence ID" value="KAF2093536.1"/>
    <property type="molecule type" value="Genomic_DNA"/>
</dbReference>
<dbReference type="InterPro" id="IPR029058">
    <property type="entry name" value="AB_hydrolase_fold"/>
</dbReference>
<gene>
    <name evidence="2" type="ORF">NA57DRAFT_61242</name>
</gene>
<organism evidence="2 3">
    <name type="scientific">Rhizodiscina lignyota</name>
    <dbReference type="NCBI Taxonomy" id="1504668"/>
    <lineage>
        <taxon>Eukaryota</taxon>
        <taxon>Fungi</taxon>
        <taxon>Dikarya</taxon>
        <taxon>Ascomycota</taxon>
        <taxon>Pezizomycotina</taxon>
        <taxon>Dothideomycetes</taxon>
        <taxon>Pleosporomycetidae</taxon>
        <taxon>Aulographales</taxon>
        <taxon>Rhizodiscinaceae</taxon>
        <taxon>Rhizodiscina</taxon>
    </lineage>
</organism>
<dbReference type="Proteomes" id="UP000799772">
    <property type="component" value="Unassembled WGS sequence"/>
</dbReference>
<reference evidence="2" key="1">
    <citation type="journal article" date="2020" name="Stud. Mycol.">
        <title>101 Dothideomycetes genomes: a test case for predicting lifestyles and emergence of pathogens.</title>
        <authorList>
            <person name="Haridas S."/>
            <person name="Albert R."/>
            <person name="Binder M."/>
            <person name="Bloem J."/>
            <person name="Labutti K."/>
            <person name="Salamov A."/>
            <person name="Andreopoulos B."/>
            <person name="Baker S."/>
            <person name="Barry K."/>
            <person name="Bills G."/>
            <person name="Bluhm B."/>
            <person name="Cannon C."/>
            <person name="Castanera R."/>
            <person name="Culley D."/>
            <person name="Daum C."/>
            <person name="Ezra D."/>
            <person name="Gonzalez J."/>
            <person name="Henrissat B."/>
            <person name="Kuo A."/>
            <person name="Liang C."/>
            <person name="Lipzen A."/>
            <person name="Lutzoni F."/>
            <person name="Magnuson J."/>
            <person name="Mondo S."/>
            <person name="Nolan M."/>
            <person name="Ohm R."/>
            <person name="Pangilinan J."/>
            <person name="Park H.-J."/>
            <person name="Ramirez L."/>
            <person name="Alfaro M."/>
            <person name="Sun H."/>
            <person name="Tritt A."/>
            <person name="Yoshinaga Y."/>
            <person name="Zwiers L.-H."/>
            <person name="Turgeon B."/>
            <person name="Goodwin S."/>
            <person name="Spatafora J."/>
            <person name="Crous P."/>
            <person name="Grigoriev I."/>
        </authorList>
    </citation>
    <scope>NUCLEOTIDE SEQUENCE</scope>
    <source>
        <strain evidence="2">CBS 133067</strain>
    </source>
</reference>
<dbReference type="AlphaFoldDB" id="A0A9P4M0E3"/>
<sequence length="450" mass="50918">MWLQLALLLAQFGFALGHPGVSSYSHQKTEVIHTGKRPTGYEVSFKFHPNATTHPTFVVLGGFGLYTNTRTASLSKMEQILPWDWTPEDFSLRTSVQLPAPGTNGKYTKGFNMTYDHSTGDWTYTLPFPSGTFNYAYYVDCWQGWASPNCTPITDPSNPPIERAKGDQLLSTVQVPWDGQFQSPSMNYDKYFPLQPASKRGSISFHVYRSPGSIYPSKDEHPVGIYLPREYGTVQGKKYPVLWLSHGGGGTDSDWFSQGRAQNILDRLIDEGHLEPTVVVTPNFYDLGFTQQQFGTDTYAFMDKVRENYLNYLLPWVESHYSVYTDRTHRAFGGLSLGGALTLTMLFNATDTWGSVCVMSNVQGPAAGDPQYNNPMLNQTDIWTGAGFYDFTFQYVRDFQEALTAAGVLGYQSEFYPYGDHDWHTWPDILWVWLKYGLWKDKVGPIKGIY</sequence>
<proteinExistence type="predicted"/>
<dbReference type="Pfam" id="PF00756">
    <property type="entry name" value="Esterase"/>
    <property type="match status" value="1"/>
</dbReference>
<dbReference type="PANTHER" id="PTHR48098">
    <property type="entry name" value="ENTEROCHELIN ESTERASE-RELATED"/>
    <property type="match status" value="1"/>
</dbReference>
<feature type="chain" id="PRO_5040277923" evidence="1">
    <location>
        <begin position="18"/>
        <end position="450"/>
    </location>
</feature>
<keyword evidence="1" id="KW-0732">Signal</keyword>
<evidence type="ECO:0000256" key="1">
    <source>
        <dbReference type="SAM" id="SignalP"/>
    </source>
</evidence>
<accession>A0A9P4M0E3</accession>
<comment type="caution">
    <text evidence="2">The sequence shown here is derived from an EMBL/GenBank/DDBJ whole genome shotgun (WGS) entry which is preliminary data.</text>
</comment>
<dbReference type="InterPro" id="IPR000801">
    <property type="entry name" value="Esterase-like"/>
</dbReference>
<name>A0A9P4M0E3_9PEZI</name>
<feature type="signal peptide" evidence="1">
    <location>
        <begin position="1"/>
        <end position="17"/>
    </location>
</feature>
<dbReference type="Gene3D" id="3.40.50.1820">
    <property type="entry name" value="alpha/beta hydrolase"/>
    <property type="match status" value="1"/>
</dbReference>
<keyword evidence="3" id="KW-1185">Reference proteome</keyword>
<dbReference type="OrthoDB" id="2112891at2759"/>
<evidence type="ECO:0000313" key="3">
    <source>
        <dbReference type="Proteomes" id="UP000799772"/>
    </source>
</evidence>
<dbReference type="SUPFAM" id="SSF53474">
    <property type="entry name" value="alpha/beta-Hydrolases"/>
    <property type="match status" value="1"/>
</dbReference>
<protein>
    <submittedName>
        <fullName evidence="2">Alpha/beta-hydrolase</fullName>
    </submittedName>
</protein>
<dbReference type="InterPro" id="IPR050583">
    <property type="entry name" value="Mycobacterial_A85_antigen"/>
</dbReference>
<evidence type="ECO:0000313" key="2">
    <source>
        <dbReference type="EMBL" id="KAF2093536.1"/>
    </source>
</evidence>